<dbReference type="PANTHER" id="PTHR43842">
    <property type="entry name" value="PROPIONYL-COA CARBOXYLASE BETA CHAIN"/>
    <property type="match status" value="1"/>
</dbReference>
<keyword evidence="1" id="KW-1133">Transmembrane helix</keyword>
<dbReference type="PROSITE" id="PS50989">
    <property type="entry name" value="COA_CT_CTER"/>
    <property type="match status" value="1"/>
</dbReference>
<dbReference type="PROSITE" id="PS50980">
    <property type="entry name" value="COA_CT_NTER"/>
    <property type="match status" value="1"/>
</dbReference>
<dbReference type="PANTHER" id="PTHR43842:SF2">
    <property type="entry name" value="PROPIONYL-COA CARBOXYLASE BETA CHAIN, MITOCHONDRIAL"/>
    <property type="match status" value="1"/>
</dbReference>
<dbReference type="InterPro" id="IPR011763">
    <property type="entry name" value="COA_CT_C"/>
</dbReference>
<organism evidence="4 5">
    <name type="scientific">Guopingia tenuis</name>
    <dbReference type="NCBI Taxonomy" id="2763656"/>
    <lineage>
        <taxon>Bacteria</taxon>
        <taxon>Bacillati</taxon>
        <taxon>Bacillota</taxon>
        <taxon>Clostridia</taxon>
        <taxon>Christensenellales</taxon>
        <taxon>Christensenellaceae</taxon>
        <taxon>Guopingia</taxon>
    </lineage>
</organism>
<dbReference type="EMBL" id="JACRSS010000001">
    <property type="protein sequence ID" value="MBC8537902.1"/>
    <property type="molecule type" value="Genomic_DNA"/>
</dbReference>
<dbReference type="InterPro" id="IPR029045">
    <property type="entry name" value="ClpP/crotonase-like_dom_sf"/>
</dbReference>
<dbReference type="GO" id="GO:0004658">
    <property type="term" value="F:propionyl-CoA carboxylase activity"/>
    <property type="evidence" value="ECO:0007669"/>
    <property type="project" value="TreeGrafter"/>
</dbReference>
<feature type="transmembrane region" description="Helical" evidence="1">
    <location>
        <begin position="141"/>
        <end position="162"/>
    </location>
</feature>
<dbReference type="RefSeq" id="WP_249279729.1">
    <property type="nucleotide sequence ID" value="NZ_JACRSS010000001.1"/>
</dbReference>
<name>A0A926HRY9_9FIRM</name>
<evidence type="ECO:0000259" key="2">
    <source>
        <dbReference type="PROSITE" id="PS50980"/>
    </source>
</evidence>
<evidence type="ECO:0000256" key="1">
    <source>
        <dbReference type="SAM" id="Phobius"/>
    </source>
</evidence>
<dbReference type="SUPFAM" id="SSF52096">
    <property type="entry name" value="ClpP/crotonase"/>
    <property type="match status" value="2"/>
</dbReference>
<accession>A0A926HRY9</accession>
<proteinExistence type="predicted"/>
<feature type="domain" description="CoA carboxyltransferase N-terminal" evidence="2">
    <location>
        <begin position="1"/>
        <end position="242"/>
    </location>
</feature>
<dbReference type="AlphaFoldDB" id="A0A926HRY9"/>
<keyword evidence="5" id="KW-1185">Reference proteome</keyword>
<sequence>MSEFSKKQAEEQHKLGKLTAEERIGKIVDTGSFVEIDKYLERSNAVLGYPDVCAPGEGVVAGWATIEGRPVYLFAQDYTVLKGSLGAAHAAKITKVMDMAAKAGLPVICVWDSDGARVQEGAAALGAYASIMKKLTDISGVVPTISIAAGGMLGCAAIFAALTDFTIAVEKISAVSLVSPMVLASTAGIDVNEDAICGAKIQSEETGIAQFACASEEQAVDTLKDLLRYLPSNNLEESPYEIVEDDAARATVADGSDARALIRDIADNNEFLEVAADYSDDMITGFITLNGYTAGVIANAPGKTISFRACRKASRFISLLDAYDIPMVTLVNNEGVEVSLEGAQHCQIRTFAKLVSAYAESGAPMVSVITGKAVGEGYIAMGNKNCGADIVYAYPTAEISCLEAEAGSIILFDTKAKAAEYKEKFASPLAAAQQGLVDDIIEPADTRLMLIKAIEMASNKREQKLPKKHSILPL</sequence>
<evidence type="ECO:0000313" key="5">
    <source>
        <dbReference type="Proteomes" id="UP000617951"/>
    </source>
</evidence>
<keyword evidence="1" id="KW-0472">Membrane</keyword>
<comment type="caution">
    <text evidence="4">The sequence shown here is derived from an EMBL/GenBank/DDBJ whole genome shotgun (WGS) entry which is preliminary data.</text>
</comment>
<reference evidence="4" key="1">
    <citation type="submission" date="2020-08" db="EMBL/GenBank/DDBJ databases">
        <title>Genome public.</title>
        <authorList>
            <person name="Liu C."/>
            <person name="Sun Q."/>
        </authorList>
    </citation>
    <scope>NUCLEOTIDE SEQUENCE</scope>
    <source>
        <strain evidence="4">NSJ-63</strain>
    </source>
</reference>
<dbReference type="InterPro" id="IPR011762">
    <property type="entry name" value="COA_CT_N"/>
</dbReference>
<keyword evidence="1" id="KW-0812">Transmembrane</keyword>
<dbReference type="Pfam" id="PF01039">
    <property type="entry name" value="Carboxyl_trans"/>
    <property type="match status" value="1"/>
</dbReference>
<evidence type="ECO:0000259" key="3">
    <source>
        <dbReference type="PROSITE" id="PS50989"/>
    </source>
</evidence>
<protein>
    <submittedName>
        <fullName evidence="4">Methylmalonyl-CoA carboxyltransferase</fullName>
    </submittedName>
</protein>
<dbReference type="InterPro" id="IPR034733">
    <property type="entry name" value="AcCoA_carboxyl_beta"/>
</dbReference>
<dbReference type="Proteomes" id="UP000617951">
    <property type="component" value="Unassembled WGS sequence"/>
</dbReference>
<gene>
    <name evidence="4" type="ORF">H8693_03000</name>
</gene>
<feature type="domain" description="CoA carboxyltransferase C-terminal" evidence="3">
    <location>
        <begin position="235"/>
        <end position="467"/>
    </location>
</feature>
<evidence type="ECO:0000313" key="4">
    <source>
        <dbReference type="EMBL" id="MBC8537902.1"/>
    </source>
</evidence>
<dbReference type="Gene3D" id="3.90.226.10">
    <property type="entry name" value="2-enoyl-CoA Hydratase, Chain A, domain 1"/>
    <property type="match status" value="2"/>
</dbReference>
<dbReference type="InterPro" id="IPR051047">
    <property type="entry name" value="AccD/PCCB"/>
</dbReference>